<protein>
    <submittedName>
        <fullName evidence="3">Uncharacterized protein</fullName>
    </submittedName>
</protein>
<dbReference type="Proteomes" id="UP000435649">
    <property type="component" value="Unassembled WGS sequence"/>
</dbReference>
<dbReference type="RefSeq" id="WP_154420701.1">
    <property type="nucleotide sequence ID" value="NZ_VUNS01000040.1"/>
</dbReference>
<evidence type="ECO:0000313" key="3">
    <source>
        <dbReference type="EMBL" id="MST99525.1"/>
    </source>
</evidence>
<proteinExistence type="predicted"/>
<evidence type="ECO:0000313" key="4">
    <source>
        <dbReference type="Proteomes" id="UP000435649"/>
    </source>
</evidence>
<feature type="signal peptide" evidence="2">
    <location>
        <begin position="1"/>
        <end position="19"/>
    </location>
</feature>
<name>A0A844G9G9_9BACT</name>
<organism evidence="3 4">
    <name type="scientific">Victivallis lenta</name>
    <dbReference type="NCBI Taxonomy" id="2606640"/>
    <lineage>
        <taxon>Bacteria</taxon>
        <taxon>Pseudomonadati</taxon>
        <taxon>Lentisphaerota</taxon>
        <taxon>Lentisphaeria</taxon>
        <taxon>Victivallales</taxon>
        <taxon>Victivallaceae</taxon>
        <taxon>Victivallis</taxon>
    </lineage>
</organism>
<keyword evidence="1" id="KW-0175">Coiled coil</keyword>
<sequence length="182" mass="21139">MRFTMLLLSLFLCLGNVLGAQESPAVEIETVYKAVQKNIWFTFETMAKNPSNQNVVKVLWNNDAACKNILKLSECPEDFTAAMIQSLDEFRSVAAIMFLKSVQGLEYTDEETKRIKAWFKLCEQTDGIARKYGFEPLSLLSAPKELDEKEKQEKHEQKELENLKRKLRELEDQLKKEQRDIE</sequence>
<accession>A0A844G9G9</accession>
<evidence type="ECO:0000256" key="2">
    <source>
        <dbReference type="SAM" id="SignalP"/>
    </source>
</evidence>
<dbReference type="EMBL" id="VUNS01000040">
    <property type="protein sequence ID" value="MST99525.1"/>
    <property type="molecule type" value="Genomic_DNA"/>
</dbReference>
<reference evidence="3 4" key="1">
    <citation type="submission" date="2019-08" db="EMBL/GenBank/DDBJ databases">
        <title>In-depth cultivation of the pig gut microbiome towards novel bacterial diversity and tailored functional studies.</title>
        <authorList>
            <person name="Wylensek D."/>
            <person name="Hitch T.C.A."/>
            <person name="Clavel T."/>
        </authorList>
    </citation>
    <scope>NUCLEOTIDE SEQUENCE [LARGE SCALE GENOMIC DNA]</scope>
    <source>
        <strain evidence="3 4">BBE-744-WT-12</strain>
    </source>
</reference>
<keyword evidence="2" id="KW-0732">Signal</keyword>
<feature type="chain" id="PRO_5032928856" evidence="2">
    <location>
        <begin position="20"/>
        <end position="182"/>
    </location>
</feature>
<comment type="caution">
    <text evidence="3">The sequence shown here is derived from an EMBL/GenBank/DDBJ whole genome shotgun (WGS) entry which is preliminary data.</text>
</comment>
<dbReference type="AlphaFoldDB" id="A0A844G9G9"/>
<evidence type="ECO:0000256" key="1">
    <source>
        <dbReference type="SAM" id="Coils"/>
    </source>
</evidence>
<feature type="coiled-coil region" evidence="1">
    <location>
        <begin position="146"/>
        <end position="180"/>
    </location>
</feature>
<keyword evidence="4" id="KW-1185">Reference proteome</keyword>
<gene>
    <name evidence="3" type="ORF">FYJ85_21080</name>
</gene>